<dbReference type="InterPro" id="IPR012863">
    <property type="entry name" value="DUF1636"/>
</dbReference>
<dbReference type="Gene3D" id="3.40.30.10">
    <property type="entry name" value="Glutaredoxin"/>
    <property type="match status" value="1"/>
</dbReference>
<dbReference type="RefSeq" id="WP_160974686.1">
    <property type="nucleotide sequence ID" value="NZ_WWEN01000007.1"/>
</dbReference>
<gene>
    <name evidence="1" type="ORF">GR167_15790</name>
</gene>
<name>A0A6L8LTP4_9RHOB</name>
<accession>A0A6L8LTP4</accession>
<sequence length="125" mass="13343">MTSWITICDTCKREGWDAETASRTDGEALAEQVEAAAAGVAGIKTRRVSCLMGCSHGCNVAIQGEGKLAYTLGRFDPAEDGAAQAIVDYAALHAQSDSGQVPFRQWPQGVKGHFVTRHPPLPKED</sequence>
<comment type="caution">
    <text evidence="1">The sequence shown here is derived from an EMBL/GenBank/DDBJ whole genome shotgun (WGS) entry which is preliminary data.</text>
</comment>
<keyword evidence="2" id="KW-1185">Reference proteome</keyword>
<dbReference type="Pfam" id="PF07845">
    <property type="entry name" value="DUF1636"/>
    <property type="match status" value="1"/>
</dbReference>
<dbReference type="AlphaFoldDB" id="A0A6L8LTP4"/>
<dbReference type="Proteomes" id="UP000479043">
    <property type="component" value="Unassembled WGS sequence"/>
</dbReference>
<protein>
    <submittedName>
        <fullName evidence="1">DUF1636 domain-containing protein</fullName>
    </submittedName>
</protein>
<organism evidence="1 2">
    <name type="scientific">Thalassovita mangrovi</name>
    <dbReference type="NCBI Taxonomy" id="2692236"/>
    <lineage>
        <taxon>Bacteria</taxon>
        <taxon>Pseudomonadati</taxon>
        <taxon>Pseudomonadota</taxon>
        <taxon>Alphaproteobacteria</taxon>
        <taxon>Rhodobacterales</taxon>
        <taxon>Roseobacteraceae</taxon>
        <taxon>Thalassovita</taxon>
    </lineage>
</organism>
<evidence type="ECO:0000313" key="2">
    <source>
        <dbReference type="Proteomes" id="UP000479043"/>
    </source>
</evidence>
<evidence type="ECO:0000313" key="1">
    <source>
        <dbReference type="EMBL" id="MYM56782.1"/>
    </source>
</evidence>
<dbReference type="EMBL" id="WWEN01000007">
    <property type="protein sequence ID" value="MYM56782.1"/>
    <property type="molecule type" value="Genomic_DNA"/>
</dbReference>
<reference evidence="1 2" key="1">
    <citation type="submission" date="2020-01" db="EMBL/GenBank/DDBJ databases">
        <authorList>
            <person name="Chen S."/>
        </authorList>
    </citation>
    <scope>NUCLEOTIDE SEQUENCE [LARGE SCALE GENOMIC DNA]</scope>
    <source>
        <strain evidence="1 2">GS-10</strain>
    </source>
</reference>
<proteinExistence type="predicted"/>